<dbReference type="Pfam" id="PF14472">
    <property type="entry name" value="DUF4429"/>
    <property type="match status" value="2"/>
</dbReference>
<accession>A0ABW3BCM4</accession>
<evidence type="ECO:0000259" key="1">
    <source>
        <dbReference type="Pfam" id="PF14472"/>
    </source>
</evidence>
<dbReference type="InterPro" id="IPR027860">
    <property type="entry name" value="DUF4429"/>
</dbReference>
<dbReference type="EMBL" id="JBHTHR010000100">
    <property type="protein sequence ID" value="MFD0800799.1"/>
    <property type="molecule type" value="Genomic_DNA"/>
</dbReference>
<proteinExistence type="predicted"/>
<feature type="domain" description="DUF4429" evidence="1">
    <location>
        <begin position="11"/>
        <end position="107"/>
    </location>
</feature>
<feature type="domain" description="DUF4429" evidence="1">
    <location>
        <begin position="149"/>
        <end position="237"/>
    </location>
</feature>
<evidence type="ECO:0000313" key="3">
    <source>
        <dbReference type="Proteomes" id="UP001596956"/>
    </source>
</evidence>
<protein>
    <submittedName>
        <fullName evidence="2">DUF4429 domain-containing protein</fullName>
    </submittedName>
</protein>
<reference evidence="3" key="1">
    <citation type="journal article" date="2019" name="Int. J. Syst. Evol. Microbiol.">
        <title>The Global Catalogue of Microorganisms (GCM) 10K type strain sequencing project: providing services to taxonomists for standard genome sequencing and annotation.</title>
        <authorList>
            <consortium name="The Broad Institute Genomics Platform"/>
            <consortium name="The Broad Institute Genome Sequencing Center for Infectious Disease"/>
            <person name="Wu L."/>
            <person name="Ma J."/>
        </authorList>
    </citation>
    <scope>NUCLEOTIDE SEQUENCE [LARGE SCALE GENOMIC DNA]</scope>
    <source>
        <strain evidence="3">CCUG 63369</strain>
    </source>
</reference>
<keyword evidence="3" id="KW-1185">Reference proteome</keyword>
<dbReference type="Proteomes" id="UP001596956">
    <property type="component" value="Unassembled WGS sequence"/>
</dbReference>
<organism evidence="2 3">
    <name type="scientific">Streptomonospora algeriensis</name>
    <dbReference type="NCBI Taxonomy" id="995084"/>
    <lineage>
        <taxon>Bacteria</taxon>
        <taxon>Bacillati</taxon>
        <taxon>Actinomycetota</taxon>
        <taxon>Actinomycetes</taxon>
        <taxon>Streptosporangiales</taxon>
        <taxon>Nocardiopsidaceae</taxon>
        <taxon>Streptomonospora</taxon>
    </lineage>
</organism>
<gene>
    <name evidence="2" type="ORF">ACFQZU_05625</name>
</gene>
<sequence length="254" mass="27925">MDELRGDRAVWNFDGEAVSIRFLTGMFKDDMLKELGRCTVPVAAVAAVDFELSDSKRKRWALRLRMHERTDPYTAVGAMLSEGSQPFQLVGPAKSELVAEYLADQIRFGAGRAAEEGARSERGSPGPHLATRLVPPLPLHIQTAEGTAAFDGSTVRLIWSGSSAGSRKKKAHRREYALADITGVEWVPSDGWEYGHLRLNTTEEVRPEVTKPKNDMACLLCDEGKEGAQTLMMAATITAHLWTRDQGTKGQLEA</sequence>
<comment type="caution">
    <text evidence="2">The sequence shown here is derived from an EMBL/GenBank/DDBJ whole genome shotgun (WGS) entry which is preliminary data.</text>
</comment>
<name>A0ABW3BCM4_9ACTN</name>
<evidence type="ECO:0000313" key="2">
    <source>
        <dbReference type="EMBL" id="MFD0800799.1"/>
    </source>
</evidence>